<feature type="region of interest" description="Disordered" evidence="1">
    <location>
        <begin position="1"/>
        <end position="33"/>
    </location>
</feature>
<dbReference type="EMBL" id="JAPMOS010000205">
    <property type="protein sequence ID" value="KAJ4453890.1"/>
    <property type="molecule type" value="Genomic_DNA"/>
</dbReference>
<name>A0ABQ8U969_9EUKA</name>
<dbReference type="InterPro" id="IPR000305">
    <property type="entry name" value="GIY-YIG_endonuc"/>
</dbReference>
<keyword evidence="4" id="KW-1185">Reference proteome</keyword>
<proteinExistence type="predicted"/>
<evidence type="ECO:0000313" key="4">
    <source>
        <dbReference type="Proteomes" id="UP001141327"/>
    </source>
</evidence>
<reference evidence="3" key="1">
    <citation type="journal article" date="2022" name="bioRxiv">
        <title>Genomics of Preaxostyla Flagellates Illuminates Evolutionary Transitions and the Path Towards Mitochondrial Loss.</title>
        <authorList>
            <person name="Novak L.V.F."/>
            <person name="Treitli S.C."/>
            <person name="Pyrih J."/>
            <person name="Halakuc P."/>
            <person name="Pipaliya S.V."/>
            <person name="Vacek V."/>
            <person name="Brzon O."/>
            <person name="Soukal P."/>
            <person name="Eme L."/>
            <person name="Dacks J.B."/>
            <person name="Karnkowska A."/>
            <person name="Elias M."/>
            <person name="Hampl V."/>
        </authorList>
    </citation>
    <scope>NUCLEOTIDE SEQUENCE</scope>
    <source>
        <strain evidence="3">RCP-MX</strain>
    </source>
</reference>
<dbReference type="PROSITE" id="PS50164">
    <property type="entry name" value="GIY_YIG"/>
    <property type="match status" value="1"/>
</dbReference>
<evidence type="ECO:0000259" key="2">
    <source>
        <dbReference type="PROSITE" id="PS50164"/>
    </source>
</evidence>
<dbReference type="InterPro" id="IPR035901">
    <property type="entry name" value="GIY-YIG_endonuc_sf"/>
</dbReference>
<sequence>MAAPFATKSGTTDKSGPVPGPPAPATTLEPATPSQCAAATSCLHLSRQAPNTPTGPPRHTSMEGKVPTLYLLSDRRRHVYVGTTVNLTHRVLQHNGLLAGGAQQTQGHRWHLLAACWGPPLEQIRQLEDLLHRPDSGCGFRKPVTVKQTVGALCSLLARLKLHRAHLHLVAPIRTDLATAVTGCTVTHGPLLHKAPHRQPQQGPPSGSVALPGPRQPRSPTRSAPRSGPLPP</sequence>
<feature type="domain" description="GIY-YIG" evidence="2">
    <location>
        <begin position="65"/>
        <end position="147"/>
    </location>
</feature>
<comment type="caution">
    <text evidence="3">The sequence shown here is derived from an EMBL/GenBank/DDBJ whole genome shotgun (WGS) entry which is preliminary data.</text>
</comment>
<accession>A0ABQ8U969</accession>
<dbReference type="Proteomes" id="UP001141327">
    <property type="component" value="Unassembled WGS sequence"/>
</dbReference>
<gene>
    <name evidence="3" type="ORF">PAPYR_11528</name>
</gene>
<protein>
    <recommendedName>
        <fullName evidence="2">GIY-YIG domain-containing protein</fullName>
    </recommendedName>
</protein>
<evidence type="ECO:0000256" key="1">
    <source>
        <dbReference type="SAM" id="MobiDB-lite"/>
    </source>
</evidence>
<organism evidence="3 4">
    <name type="scientific">Paratrimastix pyriformis</name>
    <dbReference type="NCBI Taxonomy" id="342808"/>
    <lineage>
        <taxon>Eukaryota</taxon>
        <taxon>Metamonada</taxon>
        <taxon>Preaxostyla</taxon>
        <taxon>Paratrimastigidae</taxon>
        <taxon>Paratrimastix</taxon>
    </lineage>
</organism>
<feature type="region of interest" description="Disordered" evidence="1">
    <location>
        <begin position="190"/>
        <end position="232"/>
    </location>
</feature>
<evidence type="ECO:0000313" key="3">
    <source>
        <dbReference type="EMBL" id="KAJ4453890.1"/>
    </source>
</evidence>
<dbReference type="Gene3D" id="3.40.1440.10">
    <property type="entry name" value="GIY-YIG endonuclease"/>
    <property type="match status" value="1"/>
</dbReference>